<dbReference type="NCBIfam" id="TIGR01637">
    <property type="entry name" value="phage_arpU"/>
    <property type="match status" value="1"/>
</dbReference>
<reference evidence="1" key="1">
    <citation type="journal article" date="2012" name="Genome Res.">
        <title>Genomic characterization of the Bacillus cereus sensu lato species: Backdrop to the evolution of Bacillus anthracis.</title>
        <authorList>
            <person name="Zwick M.E."/>
            <person name="Joseph S.J."/>
            <person name="Didelot X."/>
            <person name="Chen P.E."/>
            <person name="Bishop-Lilly K.A."/>
            <person name="Stewart A.C."/>
            <person name="Willner K."/>
            <person name="Nolan N."/>
            <person name="Lentz S."/>
            <person name="Thomason M.K."/>
            <person name="Sozhamannan S."/>
            <person name="Mateczun A.J."/>
            <person name="Du L."/>
            <person name="Read T.D."/>
        </authorList>
    </citation>
    <scope>NUCLEOTIDE SEQUENCE [LARGE SCALE GENOMIC DNA]</scope>
    <source>
        <strain evidence="1">AH603</strain>
    </source>
</reference>
<dbReference type="HOGENOM" id="CLU_107917_2_1_9"/>
<sequence>MEEFNMNKQLTFKMPVLDEEETKNEVEKVFEEYRMYLSQMPSDILPKVTASYSIVPPSVTNEFNSSTENIAIERVQYEMARDKFMNWVHRAVNRLPKRERQIIHMYYMEEEKGYDPDIMDEVKLGRTTYYKVKGKALLRLAFSLRKEVFKQRAQNEEVEVV</sequence>
<name>C2XY65_BACMY</name>
<dbReference type="AlphaFoldDB" id="C2XY65"/>
<evidence type="ECO:0008006" key="2">
    <source>
        <dbReference type="Google" id="ProtNLM"/>
    </source>
</evidence>
<dbReference type="Gene3D" id="1.20.140.160">
    <property type="match status" value="1"/>
</dbReference>
<dbReference type="InterPro" id="IPR006524">
    <property type="entry name" value="ArpU-like"/>
</dbReference>
<evidence type="ECO:0000313" key="1">
    <source>
        <dbReference type="EMBL" id="EEL69442.1"/>
    </source>
</evidence>
<protein>
    <recommendedName>
        <fullName evidence="2">ArpU family transcriptional regulator</fullName>
    </recommendedName>
</protein>
<accession>C2XY65</accession>
<dbReference type="EMBL" id="ACMP01000094">
    <property type="protein sequence ID" value="EEL69442.1"/>
    <property type="molecule type" value="Genomic_DNA"/>
</dbReference>
<dbReference type="Proteomes" id="UP000001753">
    <property type="component" value="Chromosome"/>
</dbReference>
<comment type="caution">
    <text evidence="1">The sequence shown here is derived from an EMBL/GenBank/DDBJ whole genome shotgun (WGS) entry which is preliminary data.</text>
</comment>
<organism evidence="1">
    <name type="scientific">Bacillus mycoides</name>
    <dbReference type="NCBI Taxonomy" id="1405"/>
    <lineage>
        <taxon>Bacteria</taxon>
        <taxon>Bacillati</taxon>
        <taxon>Bacillota</taxon>
        <taxon>Bacilli</taxon>
        <taxon>Bacillales</taxon>
        <taxon>Bacillaceae</taxon>
        <taxon>Bacillus</taxon>
        <taxon>Bacillus cereus group</taxon>
    </lineage>
</organism>
<dbReference type="SUPFAM" id="SSF88659">
    <property type="entry name" value="Sigma3 and sigma4 domains of RNA polymerase sigma factors"/>
    <property type="match status" value="1"/>
</dbReference>
<proteinExistence type="predicted"/>
<gene>
    <name evidence="1" type="ORF">bcere0026_36430</name>
</gene>
<dbReference type="InterPro" id="IPR013324">
    <property type="entry name" value="RNA_pol_sigma_r3/r4-like"/>
</dbReference>